<feature type="compositionally biased region" description="Low complexity" evidence="1">
    <location>
        <begin position="1764"/>
        <end position="1781"/>
    </location>
</feature>
<feature type="region of interest" description="Disordered" evidence="1">
    <location>
        <begin position="1039"/>
        <end position="1118"/>
    </location>
</feature>
<feature type="compositionally biased region" description="Low complexity" evidence="1">
    <location>
        <begin position="1673"/>
        <end position="1692"/>
    </location>
</feature>
<feature type="transmembrane region" description="Helical" evidence="2">
    <location>
        <begin position="586"/>
        <end position="610"/>
    </location>
</feature>
<feature type="compositionally biased region" description="Gly residues" evidence="1">
    <location>
        <begin position="1719"/>
        <end position="1728"/>
    </location>
</feature>
<feature type="compositionally biased region" description="Low complexity" evidence="1">
    <location>
        <begin position="1740"/>
        <end position="1751"/>
    </location>
</feature>
<accession>A0A836BV99</accession>
<feature type="region of interest" description="Disordered" evidence="1">
    <location>
        <begin position="750"/>
        <end position="828"/>
    </location>
</feature>
<evidence type="ECO:0000313" key="4">
    <source>
        <dbReference type="EMBL" id="KAG2490225.1"/>
    </source>
</evidence>
<evidence type="ECO:0008006" key="6">
    <source>
        <dbReference type="Google" id="ProtNLM"/>
    </source>
</evidence>
<dbReference type="Gene3D" id="3.40.190.10">
    <property type="entry name" value="Periplasmic binding protein-like II"/>
    <property type="match status" value="1"/>
</dbReference>
<feature type="region of interest" description="Disordered" evidence="1">
    <location>
        <begin position="1848"/>
        <end position="1893"/>
    </location>
</feature>
<dbReference type="InterPro" id="IPR029787">
    <property type="entry name" value="Nucleotide_cyclase"/>
</dbReference>
<feature type="compositionally biased region" description="Low complexity" evidence="1">
    <location>
        <begin position="1050"/>
        <end position="1066"/>
    </location>
</feature>
<dbReference type="Gene3D" id="3.30.70.1230">
    <property type="entry name" value="Nucleotide cyclase"/>
    <property type="match status" value="3"/>
</dbReference>
<feature type="compositionally biased region" description="Acidic residues" evidence="1">
    <location>
        <begin position="1106"/>
        <end position="1117"/>
    </location>
</feature>
<reference evidence="4" key="1">
    <citation type="journal article" date="2020" name="bioRxiv">
        <title>Comparative genomics of Chlamydomonas.</title>
        <authorList>
            <person name="Craig R.J."/>
            <person name="Hasan A.R."/>
            <person name="Ness R.W."/>
            <person name="Keightley P.D."/>
        </authorList>
    </citation>
    <scope>NUCLEOTIDE SEQUENCE</scope>
    <source>
        <strain evidence="4">CCAP 11/70</strain>
    </source>
</reference>
<feature type="signal peptide" evidence="3">
    <location>
        <begin position="1"/>
        <end position="21"/>
    </location>
</feature>
<feature type="region of interest" description="Disordered" evidence="1">
    <location>
        <begin position="889"/>
        <end position="911"/>
    </location>
</feature>
<evidence type="ECO:0000313" key="5">
    <source>
        <dbReference type="Proteomes" id="UP000612055"/>
    </source>
</evidence>
<organism evidence="4 5">
    <name type="scientific">Edaphochlamys debaryana</name>
    <dbReference type="NCBI Taxonomy" id="47281"/>
    <lineage>
        <taxon>Eukaryota</taxon>
        <taxon>Viridiplantae</taxon>
        <taxon>Chlorophyta</taxon>
        <taxon>core chlorophytes</taxon>
        <taxon>Chlorophyceae</taxon>
        <taxon>CS clade</taxon>
        <taxon>Chlamydomonadales</taxon>
        <taxon>Chlamydomonadales incertae sedis</taxon>
        <taxon>Edaphochlamys</taxon>
    </lineage>
</organism>
<dbReference type="Pfam" id="PF13416">
    <property type="entry name" value="SBP_bac_8"/>
    <property type="match status" value="1"/>
</dbReference>
<feature type="compositionally biased region" description="Polar residues" evidence="1">
    <location>
        <begin position="1730"/>
        <end position="1739"/>
    </location>
</feature>
<evidence type="ECO:0000256" key="2">
    <source>
        <dbReference type="SAM" id="Phobius"/>
    </source>
</evidence>
<keyword evidence="2" id="KW-0472">Membrane</keyword>
<keyword evidence="2" id="KW-1133">Transmembrane helix</keyword>
<proteinExistence type="predicted"/>
<feature type="compositionally biased region" description="Pro residues" evidence="1">
    <location>
        <begin position="1656"/>
        <end position="1672"/>
    </location>
</feature>
<dbReference type="SUPFAM" id="SSF53850">
    <property type="entry name" value="Periplasmic binding protein-like II"/>
    <property type="match status" value="1"/>
</dbReference>
<gene>
    <name evidence="4" type="ORF">HYH03_011350</name>
</gene>
<comment type="caution">
    <text evidence="4">The sequence shown here is derived from an EMBL/GenBank/DDBJ whole genome shotgun (WGS) entry which is preliminary data.</text>
</comment>
<keyword evidence="2" id="KW-0812">Transmembrane</keyword>
<feature type="compositionally biased region" description="Polar residues" evidence="1">
    <location>
        <begin position="770"/>
        <end position="781"/>
    </location>
</feature>
<sequence length="1975" mass="205312">MGKSWQLALAVLTTIPASAASQEGAVDLSTCVSLRLPDNGCQWQSSFSGETGTANASRAQAAWAQLIQATALCVSGVDLTGPDPPPAASGTYLALASLPHFRRLLVDFEQSYGLRYNFTEVSQERYGSLRYRIADALPTAADPGPDDFWLVSAEVFGMPEAVSSFLDTTLLLFSDPAYGAADIPSDWRAAMSSASTGSYCSIPATVLPTHMYYRTEIFAVHNISVPATWDELLAVAEAFHGRDMDGDGLPEYGICMDTREACGQYGDILLMVLATMVQTRGPTDGVVFDPSDLSLLATGEALAEAIRIYRGLIRFGLPPDMPCRSFYTQLLPQGRCIMALGWPLAFKVASHASVPSKVSGGKLGTAPLPGSERVLDRPSGRLVPCTRELCPYAQRVARGVGSSAQEALVNSVAVLESLAFAINRHAPLYRQAAAFRMLATLMAPAQQQERILALTEGGPTRASQLELRDWVAAGYDPDNARSFLGTYGAMLESPNVFFELRFPGVLRYTDALAELIKSVLWGDVSLAAAEVAYVASAAAVVEQQGGAAALLPVYRRSLGIVETRRRGESSEGQKGAAPAPKKKSKALVPLVIASVGAAGILAFLAVFGLLRRRWMAPRPAAQKYRPLDAPGPGVAVLCVTDIENSTCLWETLTADVCQAAVSLHHAAIRTAAQQHRGYESATEGDSFILAFRSSLDCLRFCLRVQEALLALDWPPELLDSPYAATLAARHDPAGMQPWVRRAVGLSLRPLLRPPTKHAATGHSSEERRLSQQWPKPSTSRHASLGAAPSRPLSSSIGSGGGGLVPGQQTLQLPSQRPPHRAQHFATFSGYSGPAGLITTSSATQIADMLDELSKPAVQARDAAASVLDSRLYQSNPAALFAWGAVTPAQSQHMGPPSTCDSRPAQPPSQSPAFLEPINPPPRMSADAFAALPISGDGGVARAESAPRLAIAIADAINLTPPPLAAHHLLSTEPALPPCRLAAAPELRFNSAAQGVPDHATSPWAKGFKSMAAMLSSALSSGPSGDVPGFAPDRHALAAAHEPKQPWSGHAGRPPRVAAAAAPGARPESVPAANRGPPQALKAAVSQLMWTWSPGPGRSTRPPDGPAEADLDPEDDVSGAEAHDMWLEPSALSFGPLAAPGLRLPAAAAEASIGAVCPGMASEGGRAVLETVDVQALLKSCWVEAPLAAAAEALPTPCDTHLVFRGLRVRMGFHRGVLGPCDVNTNQASQRVMYSGPVLQLARAIGDVGRGGQVLMSTAALASLNPQQLASEAAVVLHSGRHVIKPSDASSVELYSVFGQGLLPRAVFMEPPRSHIAMAPGVLEAPLGRLAVAVAQVEELGGLGPQGVMGLYGTLRAQAQDLAASLKGYLLLTGPGALQAVFHDPAAAARWCLLFHETVLDLSQSPDAMFQSRVQLGMDLGVRSGVDVGTLEGGLTFDGRLSYEGSACKVAKCLAANAAWGEVLASFAVVTAVLGEGHPQLASLQEAAAQPAAPGVAGPSGEHREAFTSGLLPAVSEADVCTPRFSRPQPQLTQTFFASRQSLQLDLAEPCMSPLAMPRATAARGEPPRQQAPAALAAAAQLLLSPFLTTPAGHACEGAACGAAASPERAHESASSRQMLTTLPTPLGSSWNYEGGTAVSRRFLDQRGSMDTALAPPKLPSLPPRLPSIPLSPPRIGSSTSGKQAAQAVAASAKRLREALKPRSHAALLGADDTDAGSPGLVGGGGSGGPQDSTEVSRNASRGSGSTRGGTSRIRLFVSGSLSPAAGGAAAPAAQGPGTASSQHSHLQRTAEVVMLEKRASRCGALADSGYSRAASFTAASRPRPALAMAPKRTFSSSRLNRRVDLALPAQQLEAPPPPRLEQPSVLPGPEQPSALLGPEQPSAMPGQASPAALSPFAVRSGGLQGGGCGALAQELSSGSATGAAAASVALTCRTTRGCPVVSARLQAAGSGAEDVAVPVSKRLARVRRPHAAFDR</sequence>
<feature type="chain" id="PRO_5032315262" description="Guanylate cyclase domain-containing protein" evidence="3">
    <location>
        <begin position="22"/>
        <end position="1975"/>
    </location>
</feature>
<dbReference type="SUPFAM" id="SSF55073">
    <property type="entry name" value="Nucleotide cyclase"/>
    <property type="match status" value="2"/>
</dbReference>
<feature type="compositionally biased region" description="Low complexity" evidence="1">
    <location>
        <begin position="1707"/>
        <end position="1718"/>
    </location>
</feature>
<dbReference type="InterPro" id="IPR006059">
    <property type="entry name" value="SBP"/>
</dbReference>
<keyword evidence="3" id="KW-0732">Signal</keyword>
<dbReference type="PANTHER" id="PTHR43081:SF1">
    <property type="entry name" value="ADENYLATE CYCLASE, TERMINAL-DIFFERENTIATION SPECIFIC"/>
    <property type="match status" value="1"/>
</dbReference>
<dbReference type="OrthoDB" id="2021138at2759"/>
<dbReference type="InterPro" id="IPR050697">
    <property type="entry name" value="Adenylyl/Guanylyl_Cyclase_3/4"/>
</dbReference>
<name>A0A836BV99_9CHLO</name>
<evidence type="ECO:0000256" key="1">
    <source>
        <dbReference type="SAM" id="MobiDB-lite"/>
    </source>
</evidence>
<dbReference type="Proteomes" id="UP000612055">
    <property type="component" value="Unassembled WGS sequence"/>
</dbReference>
<dbReference type="EMBL" id="JAEHOE010000064">
    <property type="protein sequence ID" value="KAG2490225.1"/>
    <property type="molecule type" value="Genomic_DNA"/>
</dbReference>
<protein>
    <recommendedName>
        <fullName evidence="6">Guanylate cyclase domain-containing protein</fullName>
    </recommendedName>
</protein>
<keyword evidence="5" id="KW-1185">Reference proteome</keyword>
<evidence type="ECO:0000256" key="3">
    <source>
        <dbReference type="SAM" id="SignalP"/>
    </source>
</evidence>
<feature type="region of interest" description="Disordered" evidence="1">
    <location>
        <begin position="1650"/>
        <end position="1693"/>
    </location>
</feature>
<feature type="region of interest" description="Disordered" evidence="1">
    <location>
        <begin position="1764"/>
        <end position="1788"/>
    </location>
</feature>
<dbReference type="PANTHER" id="PTHR43081">
    <property type="entry name" value="ADENYLATE CYCLASE, TERMINAL-DIFFERENTIATION SPECIFIC-RELATED"/>
    <property type="match status" value="1"/>
</dbReference>
<feature type="region of interest" description="Disordered" evidence="1">
    <location>
        <begin position="1707"/>
        <end position="1751"/>
    </location>
</feature>